<name>A0A0B7A4U4_9EUPU</name>
<dbReference type="Gene3D" id="2.20.100.10">
    <property type="entry name" value="Thrombospondin type-1 (TSP1) repeat"/>
    <property type="match status" value="2"/>
</dbReference>
<dbReference type="InterPro" id="IPR013783">
    <property type="entry name" value="Ig-like_fold"/>
</dbReference>
<dbReference type="PANTHER" id="PTHR10075">
    <property type="entry name" value="BASIGIN RELATED"/>
    <property type="match status" value="1"/>
</dbReference>
<dbReference type="GO" id="GO:0070593">
    <property type="term" value="P:dendrite self-avoidance"/>
    <property type="evidence" value="ECO:0007669"/>
    <property type="project" value="TreeGrafter"/>
</dbReference>
<evidence type="ECO:0000256" key="11">
    <source>
        <dbReference type="ARBA" id="ARBA00023180"/>
    </source>
</evidence>
<protein>
    <recommendedName>
        <fullName evidence="18">Hemicentin-1</fullName>
    </recommendedName>
</protein>
<dbReference type="InterPro" id="IPR001881">
    <property type="entry name" value="EGF-like_Ca-bd_dom"/>
</dbReference>
<dbReference type="PANTHER" id="PTHR10075:SF100">
    <property type="entry name" value="FASCICLIN-2"/>
    <property type="match status" value="1"/>
</dbReference>
<keyword evidence="5 13" id="KW-0245">EGF-like domain</keyword>
<dbReference type="InterPro" id="IPR018097">
    <property type="entry name" value="EGF_Ca-bd_CS"/>
</dbReference>
<dbReference type="SMART" id="SM00682">
    <property type="entry name" value="G2F"/>
    <property type="match status" value="1"/>
</dbReference>
<evidence type="ECO:0000256" key="3">
    <source>
        <dbReference type="ARBA" id="ARBA00022525"/>
    </source>
</evidence>
<organism evidence="17">
    <name type="scientific">Arion vulgaris</name>
    <dbReference type="NCBI Taxonomy" id="1028688"/>
    <lineage>
        <taxon>Eukaryota</taxon>
        <taxon>Metazoa</taxon>
        <taxon>Spiralia</taxon>
        <taxon>Lophotrochozoa</taxon>
        <taxon>Mollusca</taxon>
        <taxon>Gastropoda</taxon>
        <taxon>Heterobranchia</taxon>
        <taxon>Euthyneura</taxon>
        <taxon>Panpulmonata</taxon>
        <taxon>Eupulmonata</taxon>
        <taxon>Stylommatophora</taxon>
        <taxon>Helicina</taxon>
        <taxon>Arionoidea</taxon>
        <taxon>Arionidae</taxon>
        <taxon>Arion</taxon>
    </lineage>
</organism>
<gene>
    <name evidence="17" type="primary">ORF93439</name>
</gene>
<feature type="domain" description="Ig-like" evidence="15">
    <location>
        <begin position="138"/>
        <end position="217"/>
    </location>
</feature>
<dbReference type="SMART" id="SM00409">
    <property type="entry name" value="IG"/>
    <property type="match status" value="5"/>
</dbReference>
<reference evidence="17" key="1">
    <citation type="submission" date="2014-12" db="EMBL/GenBank/DDBJ databases">
        <title>Insight into the proteome of Arion vulgaris.</title>
        <authorList>
            <person name="Aradska J."/>
            <person name="Bulat T."/>
            <person name="Smidak R."/>
            <person name="Sarate P."/>
            <person name="Gangsoo J."/>
            <person name="Sialana F."/>
            <person name="Bilban M."/>
            <person name="Lubec G."/>
        </authorList>
    </citation>
    <scope>NUCLEOTIDE SEQUENCE</scope>
    <source>
        <tissue evidence="17">Skin</tissue>
    </source>
</reference>
<feature type="domain" description="EGF-like" evidence="14">
    <location>
        <begin position="936"/>
        <end position="975"/>
    </location>
</feature>
<dbReference type="PROSITE" id="PS50026">
    <property type="entry name" value="EGF_3"/>
    <property type="match status" value="5"/>
</dbReference>
<feature type="domain" description="Ig-like" evidence="15">
    <location>
        <begin position="227"/>
        <end position="313"/>
    </location>
</feature>
<dbReference type="Pfam" id="PF07645">
    <property type="entry name" value="EGF_CA"/>
    <property type="match status" value="4"/>
</dbReference>
<evidence type="ECO:0000256" key="9">
    <source>
        <dbReference type="ARBA" id="ARBA00023136"/>
    </source>
</evidence>
<feature type="disulfide bond" evidence="13">
    <location>
        <begin position="815"/>
        <end position="825"/>
    </location>
</feature>
<comment type="subcellular location">
    <subcellularLocation>
        <location evidence="1">Membrane</location>
    </subcellularLocation>
    <subcellularLocation>
        <location evidence="2">Secreted</location>
        <location evidence="2">Extracellular space</location>
        <location evidence="2">Extracellular matrix</location>
    </subcellularLocation>
</comment>
<dbReference type="GO" id="GO:0005886">
    <property type="term" value="C:plasma membrane"/>
    <property type="evidence" value="ECO:0007669"/>
    <property type="project" value="TreeGrafter"/>
</dbReference>
<accession>A0A0B7A4U4</accession>
<dbReference type="Pfam" id="PF13927">
    <property type="entry name" value="Ig_3"/>
    <property type="match status" value="1"/>
</dbReference>
<evidence type="ECO:0000256" key="7">
    <source>
        <dbReference type="ARBA" id="ARBA00022737"/>
    </source>
</evidence>
<dbReference type="PROSITE" id="PS50835">
    <property type="entry name" value="IG_LIKE"/>
    <property type="match status" value="5"/>
</dbReference>
<comment type="caution">
    <text evidence="13">Lacks conserved residue(s) required for the propagation of feature annotation.</text>
</comment>
<evidence type="ECO:0000313" key="17">
    <source>
        <dbReference type="EMBL" id="CEK74985.1"/>
    </source>
</evidence>
<keyword evidence="10 13" id="KW-1015">Disulfide bond</keyword>
<evidence type="ECO:0000256" key="2">
    <source>
        <dbReference type="ARBA" id="ARBA00004498"/>
    </source>
</evidence>
<dbReference type="InterPro" id="IPR007110">
    <property type="entry name" value="Ig-like_dom"/>
</dbReference>
<dbReference type="AlphaFoldDB" id="A0A0B7A4U4"/>
<dbReference type="Gene3D" id="2.10.25.10">
    <property type="entry name" value="Laminin"/>
    <property type="match status" value="8"/>
</dbReference>
<evidence type="ECO:0000256" key="4">
    <source>
        <dbReference type="ARBA" id="ARBA00022530"/>
    </source>
</evidence>
<dbReference type="PROSITE" id="PS01186">
    <property type="entry name" value="EGF_2"/>
    <property type="match status" value="3"/>
</dbReference>
<dbReference type="FunFam" id="2.10.25.10:FF:000005">
    <property type="entry name" value="Fibrillin 2"/>
    <property type="match status" value="1"/>
</dbReference>
<keyword evidence="8" id="KW-0106">Calcium</keyword>
<evidence type="ECO:0000256" key="5">
    <source>
        <dbReference type="ARBA" id="ARBA00022536"/>
    </source>
</evidence>
<dbReference type="FunFam" id="2.10.25.10:FF:000038">
    <property type="entry name" value="Fibrillin 2"/>
    <property type="match status" value="1"/>
</dbReference>
<dbReference type="FunFam" id="2.10.25.10:FF:000352">
    <property type="entry name" value="Hemicentin 1"/>
    <property type="match status" value="1"/>
</dbReference>
<evidence type="ECO:0000256" key="8">
    <source>
        <dbReference type="ARBA" id="ARBA00022837"/>
    </source>
</evidence>
<dbReference type="Gene3D" id="2.40.155.10">
    <property type="entry name" value="Green fluorescent protein"/>
    <property type="match status" value="1"/>
</dbReference>
<evidence type="ECO:0000256" key="13">
    <source>
        <dbReference type="PROSITE-ProRule" id="PRU00076"/>
    </source>
</evidence>
<feature type="domain" description="EGF-like" evidence="14">
    <location>
        <begin position="1020"/>
        <end position="1058"/>
    </location>
</feature>
<dbReference type="Pfam" id="PF00090">
    <property type="entry name" value="TSP_1"/>
    <property type="match status" value="3"/>
</dbReference>
<dbReference type="GO" id="GO:0007156">
    <property type="term" value="P:homophilic cell adhesion via plasma membrane adhesion molecules"/>
    <property type="evidence" value="ECO:0007669"/>
    <property type="project" value="TreeGrafter"/>
</dbReference>
<feature type="domain" description="Nidogen G2 beta-barrel" evidence="16">
    <location>
        <begin position="576"/>
        <end position="797"/>
    </location>
</feature>
<dbReference type="GO" id="GO:0005509">
    <property type="term" value="F:calcium ion binding"/>
    <property type="evidence" value="ECO:0007669"/>
    <property type="project" value="InterPro"/>
</dbReference>
<dbReference type="SUPFAM" id="SSF82895">
    <property type="entry name" value="TSP-1 type 1 repeat"/>
    <property type="match status" value="3"/>
</dbReference>
<evidence type="ECO:0000256" key="6">
    <source>
        <dbReference type="ARBA" id="ARBA00022729"/>
    </source>
</evidence>
<dbReference type="SMART" id="SM00408">
    <property type="entry name" value="IGc2"/>
    <property type="match status" value="4"/>
</dbReference>
<dbReference type="InterPro" id="IPR036179">
    <property type="entry name" value="Ig-like_dom_sf"/>
</dbReference>
<dbReference type="FunFam" id="2.10.25.10:FF:000010">
    <property type="entry name" value="Pro-epidermal growth factor"/>
    <property type="match status" value="1"/>
</dbReference>
<dbReference type="FunFam" id="2.60.40.10:FF:000186">
    <property type="entry name" value="Hemicentin 1"/>
    <property type="match status" value="1"/>
</dbReference>
<keyword evidence="3" id="KW-0964">Secreted</keyword>
<evidence type="ECO:0000256" key="12">
    <source>
        <dbReference type="ARBA" id="ARBA00023319"/>
    </source>
</evidence>
<dbReference type="InterPro" id="IPR003599">
    <property type="entry name" value="Ig_sub"/>
</dbReference>
<feature type="domain" description="EGF-like" evidence="14">
    <location>
        <begin position="811"/>
        <end position="850"/>
    </location>
</feature>
<dbReference type="SUPFAM" id="SSF57184">
    <property type="entry name" value="Growth factor receptor domain"/>
    <property type="match status" value="3"/>
</dbReference>
<feature type="domain" description="Ig-like" evidence="15">
    <location>
        <begin position="1"/>
        <end position="42"/>
    </location>
</feature>
<dbReference type="InterPro" id="IPR036383">
    <property type="entry name" value="TSP1_rpt_sf"/>
</dbReference>
<feature type="non-terminal residue" evidence="17">
    <location>
        <position position="1"/>
    </location>
</feature>
<evidence type="ECO:0000259" key="14">
    <source>
        <dbReference type="PROSITE" id="PS50026"/>
    </source>
</evidence>
<dbReference type="InterPro" id="IPR006605">
    <property type="entry name" value="G2_nidogen/fibulin_G2F"/>
</dbReference>
<dbReference type="SUPFAM" id="SSF57196">
    <property type="entry name" value="EGF/Laminin"/>
    <property type="match status" value="1"/>
</dbReference>
<dbReference type="InterPro" id="IPR000742">
    <property type="entry name" value="EGF"/>
</dbReference>
<dbReference type="PROSITE" id="PS50092">
    <property type="entry name" value="TSP1"/>
    <property type="match status" value="3"/>
</dbReference>
<dbReference type="InterPro" id="IPR000152">
    <property type="entry name" value="EGF-type_Asp/Asn_hydroxyl_site"/>
</dbReference>
<keyword evidence="7" id="KW-0677">Repeat</keyword>
<dbReference type="SMART" id="SM00181">
    <property type="entry name" value="EGF"/>
    <property type="match status" value="8"/>
</dbReference>
<evidence type="ECO:0000256" key="10">
    <source>
        <dbReference type="ARBA" id="ARBA00023157"/>
    </source>
</evidence>
<keyword evidence="9" id="KW-0472">Membrane</keyword>
<dbReference type="FunFam" id="2.10.25.10:FF:000008">
    <property type="entry name" value="Signal peptide, CUB domain, EGF-like 2"/>
    <property type="match status" value="1"/>
</dbReference>
<feature type="domain" description="Ig-like" evidence="15">
    <location>
        <begin position="46"/>
        <end position="133"/>
    </location>
</feature>
<dbReference type="Pfam" id="PF07474">
    <property type="entry name" value="G2F"/>
    <property type="match status" value="1"/>
</dbReference>
<dbReference type="Gene3D" id="2.60.40.10">
    <property type="entry name" value="Immunoglobulins"/>
    <property type="match status" value="5"/>
</dbReference>
<dbReference type="InterPro" id="IPR000884">
    <property type="entry name" value="TSP1_rpt"/>
</dbReference>
<dbReference type="InterPro" id="IPR026823">
    <property type="entry name" value="cEGF"/>
</dbReference>
<dbReference type="InterPro" id="IPR009017">
    <property type="entry name" value="GFP"/>
</dbReference>
<keyword evidence="12" id="KW-0393">Immunoglobulin domain</keyword>
<dbReference type="FunFam" id="2.10.25.10:FF:000240">
    <property type="entry name" value="Vitamin K-dependent protein S"/>
    <property type="match status" value="1"/>
</dbReference>
<dbReference type="PROSITE" id="PS00010">
    <property type="entry name" value="ASX_HYDROXYL"/>
    <property type="match status" value="5"/>
</dbReference>
<dbReference type="InterPro" id="IPR009030">
    <property type="entry name" value="Growth_fac_rcpt_cys_sf"/>
</dbReference>
<dbReference type="InterPro" id="IPR013098">
    <property type="entry name" value="Ig_I-set"/>
</dbReference>
<feature type="domain" description="EGF-like" evidence="14">
    <location>
        <begin position="896"/>
        <end position="935"/>
    </location>
</feature>
<dbReference type="EMBL" id="HACG01028120">
    <property type="protein sequence ID" value="CEK74985.1"/>
    <property type="molecule type" value="Transcribed_RNA"/>
</dbReference>
<dbReference type="SUPFAM" id="SSF54511">
    <property type="entry name" value="GFP-like"/>
    <property type="match status" value="1"/>
</dbReference>
<sequence>VHYITLQTGGLAIPHSRAEDTGTYTCIAENTAGETKQKLTLTVQVPPVIQAADSQFVVSVGDHVSLPCVTVGSPTPEISWTRDRRHIDPRDPKYIIGSDGSITIQNINAGDTGSYVCTAENVAGTDSQSRLLRVQVPPEIVTPPRDRELTINSNFQMNCAARGVPTPAITWMLNGRPLATPPSLNGVSTITVRNAMKEDAGEYTCVAINPANDQQVTAHAKVIIKVPPVMIVPPGDWAVRIAEKVVLDCSVGGDPAPEILWTKNSRPVELNDRIQKLNNGSLVIYDLTSSDAATYKCIAINDAGTSEAQSIVTVKSEPKFKIEPSDALVEVGQTVMFDCVAEGVPTPTMYWWQDTVEIVSGGRVTVLANNSLRIVATQQGDAGLYRCFASNPLGKTFVETYLNVVVHGEYSSWGDWTPCSSSCGWGDRSRHRTCDKPAPQNGGKDCVGPSVEHSTCMTELCPVHGNWSPWNIWDDCSQTCGGGQRRRSRTCSNPPPRGSGQPCMGSGEEIELCNSHGCPVNGTFTDWSEWSLCSKTCGAGTKQRFRECRQPVNGGRRCVGDNTEVMECNLVSCYTLPLTAEGNVIGYINKVDIADSTIVAQMIPTERGFTRVEATVRNVPPAAANYLQHLISLLTPVYWTTAHELDGAFNGYTLTNGEFLREVQVEFATGEVLKMSHYANGVDSKGTLLFDIIIRGEVPDLGDIKNVHLAPYQEKYIQTGPGTVYAQSSRMLNVDGYSLPYAWNHTITYDETRGRMPYLVQQLSTRDLSVELLSEQHSVRYVLEASIGPGSPSNRCPEGFKHDAQESFCRDDDECATQNPCSHSCHNSAGSFSCSCPIGFLLMSDAWTCQDIDECSKRGTDCGPAMECLNTLGSFRCINSCSRGFEREKNGENCVDINECEESLNSCEHTCQNLVGSYRCSCLPGFRLEEKGRCSDTNECELPNSPCSHECSNTRGSYKCSCPSGYQLLNGRVCRDINECFEGGSNCRKDEECINNEGSFHCVQLCPPGFKRTESGRCQDIDECSSRLHRCYYNQRCINTEGAYRCDCPAGFTSRGPGQPCIDRDECSEEALLCQHNCTNTKGSYVCTCPPGYRLDTDSYSCTDINECVEEHINCGSEKMCFNQRGSYSCIDIPCPTDYARDPTTNFCVLECVNPHIPCPPGAKYADVIEFRTIALPGGNPARQDLIRLTAYNQHDEYLKQTMFTVIQNDLELEFHLRVEEGRGIVYTLEPLKDSSTYRITVRARSYDNYRRHIQYQTTFIIHISVSAFPY</sequence>
<keyword evidence="11" id="KW-0325">Glycoprotein</keyword>
<dbReference type="GO" id="GO:0007411">
    <property type="term" value="P:axon guidance"/>
    <property type="evidence" value="ECO:0007669"/>
    <property type="project" value="TreeGrafter"/>
</dbReference>
<dbReference type="PROSITE" id="PS01187">
    <property type="entry name" value="EGF_CA"/>
    <property type="match status" value="3"/>
</dbReference>
<dbReference type="CDD" id="cd00054">
    <property type="entry name" value="EGF_CA"/>
    <property type="match status" value="6"/>
</dbReference>
<dbReference type="SMART" id="SM00179">
    <property type="entry name" value="EGF_CA"/>
    <property type="match status" value="8"/>
</dbReference>
<dbReference type="SMART" id="SM00209">
    <property type="entry name" value="TSP1"/>
    <property type="match status" value="3"/>
</dbReference>
<dbReference type="Pfam" id="PF07679">
    <property type="entry name" value="I-set"/>
    <property type="match status" value="4"/>
</dbReference>
<dbReference type="Pfam" id="PF12662">
    <property type="entry name" value="cEGF"/>
    <property type="match status" value="2"/>
</dbReference>
<feature type="domain" description="Ig-like" evidence="15">
    <location>
        <begin position="318"/>
        <end position="405"/>
    </location>
</feature>
<dbReference type="SUPFAM" id="SSF48726">
    <property type="entry name" value="Immunoglobulin"/>
    <property type="match status" value="5"/>
</dbReference>
<dbReference type="FunFam" id="2.60.40.10:FF:000004">
    <property type="entry name" value="DCC isoform 1"/>
    <property type="match status" value="1"/>
</dbReference>
<dbReference type="GO" id="GO:0030424">
    <property type="term" value="C:axon"/>
    <property type="evidence" value="ECO:0007669"/>
    <property type="project" value="TreeGrafter"/>
</dbReference>
<evidence type="ECO:0000259" key="15">
    <source>
        <dbReference type="PROSITE" id="PS50835"/>
    </source>
</evidence>
<dbReference type="InterPro" id="IPR049883">
    <property type="entry name" value="NOTCH1_EGF-like"/>
</dbReference>
<proteinExistence type="predicted"/>
<evidence type="ECO:0008006" key="18">
    <source>
        <dbReference type="Google" id="ProtNLM"/>
    </source>
</evidence>
<evidence type="ECO:0000256" key="1">
    <source>
        <dbReference type="ARBA" id="ARBA00004370"/>
    </source>
</evidence>
<dbReference type="FunFam" id="2.60.40.10:FF:000032">
    <property type="entry name" value="palladin isoform X1"/>
    <property type="match status" value="2"/>
</dbReference>
<feature type="domain" description="EGF-like" evidence="14">
    <location>
        <begin position="1063"/>
        <end position="1099"/>
    </location>
</feature>
<dbReference type="InterPro" id="IPR003598">
    <property type="entry name" value="Ig_sub2"/>
</dbReference>
<dbReference type="FunFam" id="2.20.100.10:FF:000001">
    <property type="entry name" value="semaphorin-5A isoform X1"/>
    <property type="match status" value="3"/>
</dbReference>
<dbReference type="GO" id="GO:0098632">
    <property type="term" value="F:cell-cell adhesion mediator activity"/>
    <property type="evidence" value="ECO:0007669"/>
    <property type="project" value="TreeGrafter"/>
</dbReference>
<dbReference type="PROSITE" id="PS50993">
    <property type="entry name" value="NIDOGEN_G2"/>
    <property type="match status" value="1"/>
</dbReference>
<evidence type="ECO:0000259" key="16">
    <source>
        <dbReference type="PROSITE" id="PS50993"/>
    </source>
</evidence>
<keyword evidence="4" id="KW-0272">Extracellular matrix</keyword>
<keyword evidence="6" id="KW-0732">Signal</keyword>